<sequence>MLNLRRLFPDLSHFCHISNFASISLLIPMPLSLCELEFLACHTSIISDSRLLRRLPLLNFVPPDSDLTFFSKLSYSGEILINSETGPKSRMFC</sequence>
<dbReference type="EMBL" id="JARK01001345">
    <property type="protein sequence ID" value="EYC27291.1"/>
    <property type="molecule type" value="Genomic_DNA"/>
</dbReference>
<gene>
    <name evidence="1" type="primary">Acey_s0009.g631</name>
    <name evidence="1" type="ORF">Y032_0009g631</name>
</gene>
<evidence type="ECO:0000313" key="1">
    <source>
        <dbReference type="EMBL" id="EYC27291.1"/>
    </source>
</evidence>
<reference evidence="2" key="1">
    <citation type="journal article" date="2015" name="Nat. Genet.">
        <title>The genome and transcriptome of the zoonotic hookworm Ancylostoma ceylanicum identify infection-specific gene families.</title>
        <authorList>
            <person name="Schwarz E.M."/>
            <person name="Hu Y."/>
            <person name="Antoshechkin I."/>
            <person name="Miller M.M."/>
            <person name="Sternberg P.W."/>
            <person name="Aroian R.V."/>
        </authorList>
    </citation>
    <scope>NUCLEOTIDE SEQUENCE</scope>
    <source>
        <strain evidence="2">HY135</strain>
    </source>
</reference>
<protein>
    <submittedName>
        <fullName evidence="1">Uncharacterized protein</fullName>
    </submittedName>
</protein>
<keyword evidence="2" id="KW-1185">Reference proteome</keyword>
<accession>A0A016VJ13</accession>
<comment type="caution">
    <text evidence="1">The sequence shown here is derived from an EMBL/GenBank/DDBJ whole genome shotgun (WGS) entry which is preliminary data.</text>
</comment>
<organism evidence="1 2">
    <name type="scientific">Ancylostoma ceylanicum</name>
    <dbReference type="NCBI Taxonomy" id="53326"/>
    <lineage>
        <taxon>Eukaryota</taxon>
        <taxon>Metazoa</taxon>
        <taxon>Ecdysozoa</taxon>
        <taxon>Nematoda</taxon>
        <taxon>Chromadorea</taxon>
        <taxon>Rhabditida</taxon>
        <taxon>Rhabditina</taxon>
        <taxon>Rhabditomorpha</taxon>
        <taxon>Strongyloidea</taxon>
        <taxon>Ancylostomatidae</taxon>
        <taxon>Ancylostomatinae</taxon>
        <taxon>Ancylostoma</taxon>
    </lineage>
</organism>
<dbReference type="Proteomes" id="UP000024635">
    <property type="component" value="Unassembled WGS sequence"/>
</dbReference>
<name>A0A016VJ13_9BILA</name>
<evidence type="ECO:0000313" key="2">
    <source>
        <dbReference type="Proteomes" id="UP000024635"/>
    </source>
</evidence>
<dbReference type="AlphaFoldDB" id="A0A016VJ13"/>
<proteinExistence type="predicted"/>